<sequence length="234" mass="25448">MPASSDVPNGGSGGGTTPHNSKSPPAIISLPPSPPALTPQHRRTCWRRATIAVVTICLLLTAVIVLQIVIVGLILNSRLVQNATGASPFVRSQTGRAPSELEVRGQLLQLADLLSWDAKCNRVLHDLVVSCYGAPDYLANKAKETSRGGGRFHFNRNFPHNLETPPRHALKPRKLRPQKPPMSEVGKSNQSQLEREAISDVASVNTLHKHPEETNKKCSLAKCEAKSEQCKQII</sequence>
<feature type="region of interest" description="Disordered" evidence="1">
    <location>
        <begin position="156"/>
        <end position="216"/>
    </location>
</feature>
<evidence type="ECO:0000313" key="3">
    <source>
        <dbReference type="Proteomes" id="UP000887562"/>
    </source>
</evidence>
<feature type="compositionally biased region" description="Basic residues" evidence="1">
    <location>
        <begin position="168"/>
        <end position="177"/>
    </location>
</feature>
<dbReference type="AlphaFoldDB" id="A0A915EX53"/>
<name>A0A915EX53_9CEST</name>
<protein>
    <submittedName>
        <fullName evidence="4">Uncharacterized protein</fullName>
    </submittedName>
</protein>
<keyword evidence="2" id="KW-0812">Transmembrane</keyword>
<organism evidence="3 4">
    <name type="scientific">Echinococcus canadensis</name>
    <dbReference type="NCBI Taxonomy" id="519352"/>
    <lineage>
        <taxon>Eukaryota</taxon>
        <taxon>Metazoa</taxon>
        <taxon>Spiralia</taxon>
        <taxon>Lophotrochozoa</taxon>
        <taxon>Platyhelminthes</taxon>
        <taxon>Cestoda</taxon>
        <taxon>Eucestoda</taxon>
        <taxon>Cyclophyllidea</taxon>
        <taxon>Taeniidae</taxon>
        <taxon>Echinococcus</taxon>
        <taxon>Echinococcus canadensis group</taxon>
    </lineage>
</organism>
<reference evidence="4" key="1">
    <citation type="submission" date="2022-11" db="UniProtKB">
        <authorList>
            <consortium name="WormBaseParasite"/>
        </authorList>
    </citation>
    <scope>IDENTIFICATION</scope>
</reference>
<feature type="region of interest" description="Disordered" evidence="1">
    <location>
        <begin position="1"/>
        <end position="36"/>
    </location>
</feature>
<keyword evidence="2" id="KW-1133">Transmembrane helix</keyword>
<evidence type="ECO:0000313" key="4">
    <source>
        <dbReference type="WBParaSite" id="maker-E.canG7_contigs_6321-snap-gene-0.45-mRNA-1"/>
    </source>
</evidence>
<keyword evidence="3" id="KW-1185">Reference proteome</keyword>
<keyword evidence="2" id="KW-0472">Membrane</keyword>
<accession>A0A915EX53</accession>
<evidence type="ECO:0000256" key="1">
    <source>
        <dbReference type="SAM" id="MobiDB-lite"/>
    </source>
</evidence>
<dbReference type="WBParaSite" id="maker-E.canG7_contigs_6321-snap-gene-0.45-mRNA-1">
    <property type="protein sequence ID" value="maker-E.canG7_contigs_6321-snap-gene-0.45-mRNA-1"/>
    <property type="gene ID" value="EcG7_03173"/>
</dbReference>
<proteinExistence type="predicted"/>
<feature type="transmembrane region" description="Helical" evidence="2">
    <location>
        <begin position="51"/>
        <end position="75"/>
    </location>
</feature>
<evidence type="ECO:0000256" key="2">
    <source>
        <dbReference type="SAM" id="Phobius"/>
    </source>
</evidence>
<dbReference type="Proteomes" id="UP000887562">
    <property type="component" value="Unplaced"/>
</dbReference>